<name>A0A5A7QS65_STRAF</name>
<evidence type="ECO:0000256" key="1">
    <source>
        <dbReference type="SAM" id="MobiDB-lite"/>
    </source>
</evidence>
<proteinExistence type="predicted"/>
<dbReference type="Proteomes" id="UP000325081">
    <property type="component" value="Unassembled WGS sequence"/>
</dbReference>
<feature type="compositionally biased region" description="Basic residues" evidence="1">
    <location>
        <begin position="185"/>
        <end position="198"/>
    </location>
</feature>
<keyword evidence="3" id="KW-1185">Reference proteome</keyword>
<dbReference type="AlphaFoldDB" id="A0A5A7QS65"/>
<evidence type="ECO:0000313" key="2">
    <source>
        <dbReference type="EMBL" id="GER47708.1"/>
    </source>
</evidence>
<comment type="caution">
    <text evidence="2">The sequence shown here is derived from an EMBL/GenBank/DDBJ whole genome shotgun (WGS) entry which is preliminary data.</text>
</comment>
<dbReference type="EMBL" id="BKCP01008037">
    <property type="protein sequence ID" value="GER47708.1"/>
    <property type="molecule type" value="Genomic_DNA"/>
</dbReference>
<reference evidence="3" key="1">
    <citation type="journal article" date="2019" name="Curr. Biol.">
        <title>Genome Sequence of Striga asiatica Provides Insight into the Evolution of Plant Parasitism.</title>
        <authorList>
            <person name="Yoshida S."/>
            <person name="Kim S."/>
            <person name="Wafula E.K."/>
            <person name="Tanskanen J."/>
            <person name="Kim Y.M."/>
            <person name="Honaas L."/>
            <person name="Yang Z."/>
            <person name="Spallek T."/>
            <person name="Conn C.E."/>
            <person name="Ichihashi Y."/>
            <person name="Cheong K."/>
            <person name="Cui S."/>
            <person name="Der J.P."/>
            <person name="Gundlach H."/>
            <person name="Jiao Y."/>
            <person name="Hori C."/>
            <person name="Ishida J.K."/>
            <person name="Kasahara H."/>
            <person name="Kiba T."/>
            <person name="Kim M.S."/>
            <person name="Koo N."/>
            <person name="Laohavisit A."/>
            <person name="Lee Y.H."/>
            <person name="Lumba S."/>
            <person name="McCourt P."/>
            <person name="Mortimer J.C."/>
            <person name="Mutuku J.M."/>
            <person name="Nomura T."/>
            <person name="Sasaki-Sekimoto Y."/>
            <person name="Seto Y."/>
            <person name="Wang Y."/>
            <person name="Wakatake T."/>
            <person name="Sakakibara H."/>
            <person name="Demura T."/>
            <person name="Yamaguchi S."/>
            <person name="Yoneyama K."/>
            <person name="Manabe R.I."/>
            <person name="Nelson D.C."/>
            <person name="Schulman A.H."/>
            <person name="Timko M.P."/>
            <person name="dePamphilis C.W."/>
            <person name="Choi D."/>
            <person name="Shirasu K."/>
        </authorList>
    </citation>
    <scope>NUCLEOTIDE SEQUENCE [LARGE SCALE GENOMIC DNA]</scope>
    <source>
        <strain evidence="3">cv. UVA1</strain>
    </source>
</reference>
<sequence>MSEGGLVSLGSLRLHSGHQAFERIKTYLENPPILVPPVRGPPFSFESGWGKQLFFSPVRQEQVLPEDEDPQVKEVKDAISYLEARRDAVQEELLDLRRYEVYSPSISGASAQKEREWCTLSKQVEVLKDLLEEIRPIKEETSGGQILDLQQQPEEATQLKDDRWQHRGDRVLYKADSSPLEHKEKRPRQHSKKLRLDR</sequence>
<evidence type="ECO:0000313" key="3">
    <source>
        <dbReference type="Proteomes" id="UP000325081"/>
    </source>
</evidence>
<organism evidence="2 3">
    <name type="scientific">Striga asiatica</name>
    <name type="common">Asiatic witchweed</name>
    <name type="synonym">Buchnera asiatica</name>
    <dbReference type="NCBI Taxonomy" id="4170"/>
    <lineage>
        <taxon>Eukaryota</taxon>
        <taxon>Viridiplantae</taxon>
        <taxon>Streptophyta</taxon>
        <taxon>Embryophyta</taxon>
        <taxon>Tracheophyta</taxon>
        <taxon>Spermatophyta</taxon>
        <taxon>Magnoliopsida</taxon>
        <taxon>eudicotyledons</taxon>
        <taxon>Gunneridae</taxon>
        <taxon>Pentapetalae</taxon>
        <taxon>asterids</taxon>
        <taxon>lamiids</taxon>
        <taxon>Lamiales</taxon>
        <taxon>Orobanchaceae</taxon>
        <taxon>Buchnereae</taxon>
        <taxon>Striga</taxon>
    </lineage>
</organism>
<feature type="region of interest" description="Disordered" evidence="1">
    <location>
        <begin position="142"/>
        <end position="198"/>
    </location>
</feature>
<feature type="compositionally biased region" description="Polar residues" evidence="1">
    <location>
        <begin position="142"/>
        <end position="155"/>
    </location>
</feature>
<accession>A0A5A7QS65</accession>
<protein>
    <submittedName>
        <fullName evidence="2">60 kDa chaperonin</fullName>
    </submittedName>
</protein>
<gene>
    <name evidence="2" type="ORF">STAS_24810</name>
</gene>
<feature type="compositionally biased region" description="Basic and acidic residues" evidence="1">
    <location>
        <begin position="157"/>
        <end position="184"/>
    </location>
</feature>